<dbReference type="AlphaFoldDB" id="A0A1I1EML0"/>
<keyword evidence="2" id="KW-0479">Metal-binding</keyword>
<dbReference type="Proteomes" id="UP000199438">
    <property type="component" value="Unassembled WGS sequence"/>
</dbReference>
<evidence type="ECO:0000259" key="4">
    <source>
        <dbReference type="Pfam" id="PF07687"/>
    </source>
</evidence>
<dbReference type="InterPro" id="IPR051458">
    <property type="entry name" value="Cyt/Met_Dipeptidase"/>
</dbReference>
<dbReference type="PANTHER" id="PTHR43270">
    <property type="entry name" value="BETA-ALA-HIS DIPEPTIDASE"/>
    <property type="match status" value="1"/>
</dbReference>
<keyword evidence="1" id="KW-0645">Protease</keyword>
<dbReference type="NCBIfam" id="NF006579">
    <property type="entry name" value="PRK09104.1"/>
    <property type="match status" value="1"/>
</dbReference>
<dbReference type="GO" id="GO:0006508">
    <property type="term" value="P:proteolysis"/>
    <property type="evidence" value="ECO:0007669"/>
    <property type="project" value="UniProtKB-KW"/>
</dbReference>
<proteinExistence type="predicted"/>
<sequence length="462" mass="51509">MDNVKSYVEEHKDRFVSELVDLLKIPSISADSKFKNEMITTAQAVKTELEKAGCDLVEICDTPGHPVVYGEKIIDKNLPTVLVYGHYDVQPPDPLDLWNSPPFEPVIKETELHPDGAIFARGACDDKGQMYMHVKALEYMTKTNQLPCNVKFMIEGEEEVGSEHLGWFIENNLEKLKNDVILISDTGMIAKDVPSITTGLRGLSYMEVEVTGPNRDLHSGLYGGTVGNPINILTKMIASLTDENNHITIPGFYDNVEELSAEERAKMAEAPYNEEEYKKKLDINDVYGEAGFSTLERGSIRPTLDVNGIWGGYIGEGAKTVLPSKAFAKISMRLVPNQDWKEISELFKKHFESLAPKAVTVKVNTHHGGYAYVTPIDNDAYKAASKAYEKTFGKTPIPQRSGGSIPIVSLFEKALKSKIILMGFGQDTDAIHSPNEHFGIWNYLKGIETIPYFYKNFADSQK</sequence>
<dbReference type="PANTHER" id="PTHR43270:SF12">
    <property type="entry name" value="SUCCINYL-DIAMINOPIMELATE DESUCCINYLASE"/>
    <property type="match status" value="1"/>
</dbReference>
<protein>
    <submittedName>
        <fullName evidence="5">Acetylornithine deacetylase/Succinyl-diaminopimelate desuccinylase</fullName>
    </submittedName>
</protein>
<dbReference type="Gene3D" id="3.40.630.10">
    <property type="entry name" value="Zn peptidases"/>
    <property type="match status" value="1"/>
</dbReference>
<dbReference type="Pfam" id="PF07687">
    <property type="entry name" value="M20_dimer"/>
    <property type="match status" value="1"/>
</dbReference>
<dbReference type="SUPFAM" id="SSF53187">
    <property type="entry name" value="Zn-dependent exopeptidases"/>
    <property type="match status" value="1"/>
</dbReference>
<keyword evidence="6" id="KW-1185">Reference proteome</keyword>
<dbReference type="GO" id="GO:0008233">
    <property type="term" value="F:peptidase activity"/>
    <property type="evidence" value="ECO:0007669"/>
    <property type="project" value="UniProtKB-KW"/>
</dbReference>
<dbReference type="RefSeq" id="WP_092540191.1">
    <property type="nucleotide sequence ID" value="NZ_FOKV01000001.1"/>
</dbReference>
<dbReference type="STRING" id="1334022.SAMN04487907_101946"/>
<feature type="domain" description="Peptidase M20 dimerisation" evidence="4">
    <location>
        <begin position="199"/>
        <end position="357"/>
    </location>
</feature>
<dbReference type="InterPro" id="IPR011650">
    <property type="entry name" value="Peptidase_M20_dimer"/>
</dbReference>
<evidence type="ECO:0000313" key="5">
    <source>
        <dbReference type="EMBL" id="SFB86143.1"/>
    </source>
</evidence>
<evidence type="ECO:0000256" key="3">
    <source>
        <dbReference type="ARBA" id="ARBA00022801"/>
    </source>
</evidence>
<evidence type="ECO:0000313" key="6">
    <source>
        <dbReference type="Proteomes" id="UP000199438"/>
    </source>
</evidence>
<dbReference type="EMBL" id="FOKV01000001">
    <property type="protein sequence ID" value="SFB86143.1"/>
    <property type="molecule type" value="Genomic_DNA"/>
</dbReference>
<dbReference type="NCBIfam" id="NF006053">
    <property type="entry name" value="PRK08201.1"/>
    <property type="match status" value="1"/>
</dbReference>
<keyword evidence="3" id="KW-0378">Hydrolase</keyword>
<evidence type="ECO:0000256" key="1">
    <source>
        <dbReference type="ARBA" id="ARBA00022670"/>
    </source>
</evidence>
<dbReference type="OrthoDB" id="9761532at2"/>
<accession>A0A1I1EML0</accession>
<dbReference type="GO" id="GO:0046872">
    <property type="term" value="F:metal ion binding"/>
    <property type="evidence" value="ECO:0007669"/>
    <property type="project" value="UniProtKB-KW"/>
</dbReference>
<dbReference type="FunFam" id="3.30.70.360:FF:000016">
    <property type="entry name" value="Peptidase family M20/M25/M40"/>
    <property type="match status" value="1"/>
</dbReference>
<evidence type="ECO:0000256" key="2">
    <source>
        <dbReference type="ARBA" id="ARBA00022723"/>
    </source>
</evidence>
<dbReference type="Gene3D" id="3.30.70.360">
    <property type="match status" value="1"/>
</dbReference>
<name>A0A1I1EML0_9FLAO</name>
<gene>
    <name evidence="5" type="ORF">SAMN04487907_101946</name>
</gene>
<dbReference type="NCBIfam" id="NF005914">
    <property type="entry name" value="PRK07907.1"/>
    <property type="match status" value="1"/>
</dbReference>
<dbReference type="Pfam" id="PF01546">
    <property type="entry name" value="Peptidase_M20"/>
    <property type="match status" value="1"/>
</dbReference>
<dbReference type="InterPro" id="IPR002933">
    <property type="entry name" value="Peptidase_M20"/>
</dbReference>
<organism evidence="5 6">
    <name type="scientific">Zunongwangia mangrovi</name>
    <dbReference type="NCBI Taxonomy" id="1334022"/>
    <lineage>
        <taxon>Bacteria</taxon>
        <taxon>Pseudomonadati</taxon>
        <taxon>Bacteroidota</taxon>
        <taxon>Flavobacteriia</taxon>
        <taxon>Flavobacteriales</taxon>
        <taxon>Flavobacteriaceae</taxon>
        <taxon>Zunongwangia</taxon>
    </lineage>
</organism>
<reference evidence="6" key="1">
    <citation type="submission" date="2016-10" db="EMBL/GenBank/DDBJ databases">
        <authorList>
            <person name="Varghese N."/>
            <person name="Submissions S."/>
        </authorList>
    </citation>
    <scope>NUCLEOTIDE SEQUENCE [LARGE SCALE GENOMIC DNA]</scope>
    <source>
        <strain evidence="6">DSM 24499</strain>
    </source>
</reference>